<reference evidence="1 2" key="1">
    <citation type="submission" date="2023-05" db="EMBL/GenBank/DDBJ databases">
        <title>YMD87, complete Genome.</title>
        <authorList>
            <person name="Zhang J."/>
            <person name="Xu X."/>
        </authorList>
    </citation>
    <scope>NUCLEOTIDE SEQUENCE [LARGE SCALE GENOMIC DNA]</scope>
    <source>
        <strain evidence="1 2">YMD87</strain>
    </source>
</reference>
<dbReference type="RefSeq" id="WP_282301160.1">
    <property type="nucleotide sequence ID" value="NZ_CP124616.1"/>
</dbReference>
<dbReference type="EMBL" id="CP124616">
    <property type="protein sequence ID" value="WGW04525.1"/>
    <property type="molecule type" value="Genomic_DNA"/>
</dbReference>
<gene>
    <name evidence="1" type="ORF">QF118_02950</name>
</gene>
<evidence type="ECO:0000313" key="1">
    <source>
        <dbReference type="EMBL" id="WGW04525.1"/>
    </source>
</evidence>
<dbReference type="Proteomes" id="UP001241605">
    <property type="component" value="Chromosome"/>
</dbReference>
<accession>A0ABY8QJ34</accession>
<name>A0ABY8QJ34_9RHOB</name>
<organism evidence="1 2">
    <name type="scientific">Tropicibacter oceani</name>
    <dbReference type="NCBI Taxonomy" id="3058420"/>
    <lineage>
        <taxon>Bacteria</taxon>
        <taxon>Pseudomonadati</taxon>
        <taxon>Pseudomonadota</taxon>
        <taxon>Alphaproteobacteria</taxon>
        <taxon>Rhodobacterales</taxon>
        <taxon>Roseobacteraceae</taxon>
        <taxon>Tropicibacter</taxon>
    </lineage>
</organism>
<evidence type="ECO:0000313" key="2">
    <source>
        <dbReference type="Proteomes" id="UP001241605"/>
    </source>
</evidence>
<sequence length="190" mass="20553">MLEIKPIRPMDPAGAVIPQAPLAMRTIKPHVTIRRATPEEQFAAQVWKTLAAPGLFAPEVAEFKGGRMTHAPEVIAAYRDEASALPPDFLLIYLHRGAQAQCVNPLLPSLLHLTGHQGPSHALRRDGQDGLSADVIRFARAMTPAGGAALIIDDRQLRLAAPGRITAEAVHFHQFHKPGLARSHAQGAFQ</sequence>
<keyword evidence="2" id="KW-1185">Reference proteome</keyword>
<protein>
    <recommendedName>
        <fullName evidence="3">TauD/TfdA-like domain-containing protein</fullName>
    </recommendedName>
</protein>
<evidence type="ECO:0008006" key="3">
    <source>
        <dbReference type="Google" id="ProtNLM"/>
    </source>
</evidence>
<proteinExistence type="predicted"/>